<evidence type="ECO:0000256" key="1">
    <source>
        <dbReference type="ARBA" id="ARBA00004651"/>
    </source>
</evidence>
<keyword evidence="3 7" id="KW-0812">Transmembrane</keyword>
<keyword evidence="11" id="KW-1185">Reference proteome</keyword>
<dbReference type="STRING" id="163.SAMN04487775_101523"/>
<comment type="similarity">
    <text evidence="6">Belongs to the ABC-4 integral membrane protein family.</text>
</comment>
<protein>
    <submittedName>
        <fullName evidence="10">Putative ABC transport system permease protein</fullName>
    </submittedName>
</protein>
<dbReference type="GO" id="GO:0005886">
    <property type="term" value="C:plasma membrane"/>
    <property type="evidence" value="ECO:0007669"/>
    <property type="project" value="UniProtKB-SubCell"/>
</dbReference>
<dbReference type="InterPro" id="IPR025857">
    <property type="entry name" value="MacB_PCD"/>
</dbReference>
<evidence type="ECO:0000313" key="11">
    <source>
        <dbReference type="Proteomes" id="UP000182360"/>
    </source>
</evidence>
<keyword evidence="5 7" id="KW-0472">Membrane</keyword>
<evidence type="ECO:0000256" key="5">
    <source>
        <dbReference type="ARBA" id="ARBA00023136"/>
    </source>
</evidence>
<dbReference type="EMBL" id="FOFU01000007">
    <property type="protein sequence ID" value="SEQ64028.1"/>
    <property type="molecule type" value="Genomic_DNA"/>
</dbReference>
<reference evidence="10 11" key="1">
    <citation type="submission" date="2016-10" db="EMBL/GenBank/DDBJ databases">
        <authorList>
            <person name="de Groot N.N."/>
        </authorList>
    </citation>
    <scope>NUCLEOTIDE SEQUENCE [LARGE SCALE GENOMIC DNA]</scope>
    <source>
        <strain evidence="10 11">B25</strain>
    </source>
</reference>
<feature type="domain" description="ABC3 transporter permease C-terminal" evidence="8">
    <location>
        <begin position="317"/>
        <end position="443"/>
    </location>
</feature>
<evidence type="ECO:0000256" key="7">
    <source>
        <dbReference type="SAM" id="Phobius"/>
    </source>
</evidence>
<dbReference type="InterPro" id="IPR003838">
    <property type="entry name" value="ABC3_permease_C"/>
</dbReference>
<evidence type="ECO:0000256" key="2">
    <source>
        <dbReference type="ARBA" id="ARBA00022475"/>
    </source>
</evidence>
<accession>A0A1H9HP09</accession>
<dbReference type="InterPro" id="IPR050250">
    <property type="entry name" value="Macrolide_Exporter_MacB"/>
</dbReference>
<dbReference type="PANTHER" id="PTHR30572">
    <property type="entry name" value="MEMBRANE COMPONENT OF TRANSPORTER-RELATED"/>
    <property type="match status" value="1"/>
</dbReference>
<evidence type="ECO:0000256" key="4">
    <source>
        <dbReference type="ARBA" id="ARBA00022989"/>
    </source>
</evidence>
<evidence type="ECO:0000313" key="10">
    <source>
        <dbReference type="EMBL" id="SEQ64028.1"/>
    </source>
</evidence>
<organism evidence="10 11">
    <name type="scientific">Treponema bryantii</name>
    <dbReference type="NCBI Taxonomy" id="163"/>
    <lineage>
        <taxon>Bacteria</taxon>
        <taxon>Pseudomonadati</taxon>
        <taxon>Spirochaetota</taxon>
        <taxon>Spirochaetia</taxon>
        <taxon>Spirochaetales</taxon>
        <taxon>Treponemataceae</taxon>
        <taxon>Treponema</taxon>
    </lineage>
</organism>
<feature type="transmembrane region" description="Helical" evidence="7">
    <location>
        <begin position="407"/>
        <end position="431"/>
    </location>
</feature>
<dbReference type="PANTHER" id="PTHR30572:SF4">
    <property type="entry name" value="ABC TRANSPORTER PERMEASE YTRF"/>
    <property type="match status" value="1"/>
</dbReference>
<keyword evidence="2" id="KW-1003">Cell membrane</keyword>
<evidence type="ECO:0000256" key="6">
    <source>
        <dbReference type="ARBA" id="ARBA00038076"/>
    </source>
</evidence>
<gene>
    <name evidence="10" type="ORF">SAMN04487977_10791</name>
</gene>
<name>A0A1H9HP09_9SPIR</name>
<dbReference type="Proteomes" id="UP000182360">
    <property type="component" value="Unassembled WGS sequence"/>
</dbReference>
<proteinExistence type="inferred from homology"/>
<dbReference type="Pfam" id="PF12704">
    <property type="entry name" value="MacB_PCD"/>
    <property type="match status" value="1"/>
</dbReference>
<dbReference type="GO" id="GO:0022857">
    <property type="term" value="F:transmembrane transporter activity"/>
    <property type="evidence" value="ECO:0007669"/>
    <property type="project" value="TreeGrafter"/>
</dbReference>
<feature type="transmembrane region" description="Helical" evidence="7">
    <location>
        <begin position="366"/>
        <end position="387"/>
    </location>
</feature>
<dbReference type="AlphaFoldDB" id="A0A1H9HP09"/>
<evidence type="ECO:0000259" key="9">
    <source>
        <dbReference type="Pfam" id="PF12704"/>
    </source>
</evidence>
<keyword evidence="4 7" id="KW-1133">Transmembrane helix</keyword>
<evidence type="ECO:0000256" key="3">
    <source>
        <dbReference type="ARBA" id="ARBA00022692"/>
    </source>
</evidence>
<dbReference type="Pfam" id="PF02687">
    <property type="entry name" value="FtsX"/>
    <property type="match status" value="1"/>
</dbReference>
<comment type="subcellular location">
    <subcellularLocation>
        <location evidence="1">Cell membrane</location>
        <topology evidence="1">Multi-pass membrane protein</topology>
    </subcellularLocation>
</comment>
<dbReference type="RefSeq" id="WP_074644471.1">
    <property type="nucleotide sequence ID" value="NZ_FOFU01000007.1"/>
</dbReference>
<feature type="transmembrane region" description="Helical" evidence="7">
    <location>
        <begin position="310"/>
        <end position="334"/>
    </location>
</feature>
<sequence length="451" mass="50472">MKTVSLALRNLTRNKRRNAILAVAIAFGFFVVTAIDGLTTGMVGNLENQITQLIGGNVITQGLEWLNPETPGGKVKLVNIVRDRDYVKNIVDELNIKYDYYSCYTMSSGNIIFNGKKSVLQLYGRDLEEKQLRESFQFVSGGVDPNVENGLIISEKVAESLNVQIGDEVIYSTYTVYGQNTFADMVITGILKSNSFINTMQAYADIEDVNKIIEMPEGGYSMFSIYLRDKDQQTKAAMMIEDRIRKDQEKNPEINVTDRRLAMKTNPTNVGKGLEKQIDTRKPENEWKGVKYGVETLYDEIPQIKTVLNIVHIITTVILIVILLIVMVGVSNTYRMVLYERIREIGTMRALGMTGKDTRRVFTNEAVILCVIGAFAGLIFAIIAMAIVHCIPIANESLAFFLQKGHFTFKLSALSIILQYIILIVLTTFAVRGSAKQAARMSPAEALRTVK</sequence>
<dbReference type="OrthoDB" id="356133at2"/>
<evidence type="ECO:0000259" key="8">
    <source>
        <dbReference type="Pfam" id="PF02687"/>
    </source>
</evidence>
<feature type="domain" description="MacB-like periplasmic core" evidence="9">
    <location>
        <begin position="20"/>
        <end position="240"/>
    </location>
</feature>